<dbReference type="VEuPathDB" id="FungiDB:QG37_00633"/>
<protein>
    <submittedName>
        <fullName evidence="1">Uncharacterized protein</fullName>
    </submittedName>
</protein>
<dbReference type="AlphaFoldDB" id="A0A0L0P810"/>
<gene>
    <name evidence="1" type="ORF">QG37_00633</name>
</gene>
<name>A0A0L0P810_CANAR</name>
<reference evidence="2" key="1">
    <citation type="journal article" date="2015" name="BMC Genomics">
        <title>Draft genome of a commonly misdiagnosed multidrug resistant pathogen Candida auris.</title>
        <authorList>
            <person name="Chatterjee S."/>
            <person name="Alampalli S.V."/>
            <person name="Nageshan R.K."/>
            <person name="Chettiar S.T."/>
            <person name="Joshi S."/>
            <person name="Tatu U.S."/>
        </authorList>
    </citation>
    <scope>NUCLEOTIDE SEQUENCE [LARGE SCALE GENOMIC DNA]</scope>
    <source>
        <strain evidence="2">6684</strain>
    </source>
</reference>
<sequence>MLSIDMSGLHDLWQCIQAKKEKNRYIVPMIEKIKNSSNKNVSVL</sequence>
<evidence type="ECO:0000313" key="2">
    <source>
        <dbReference type="Proteomes" id="UP000037122"/>
    </source>
</evidence>
<organism evidence="1 2">
    <name type="scientific">Candidozyma auris</name>
    <name type="common">Yeast</name>
    <name type="synonym">Candida auris</name>
    <dbReference type="NCBI Taxonomy" id="498019"/>
    <lineage>
        <taxon>Eukaryota</taxon>
        <taxon>Fungi</taxon>
        <taxon>Dikarya</taxon>
        <taxon>Ascomycota</taxon>
        <taxon>Saccharomycotina</taxon>
        <taxon>Pichiomycetes</taxon>
        <taxon>Metschnikowiaceae</taxon>
        <taxon>Candidozyma</taxon>
    </lineage>
</organism>
<dbReference type="Proteomes" id="UP000037122">
    <property type="component" value="Unassembled WGS sequence"/>
</dbReference>
<comment type="caution">
    <text evidence="1">The sequence shown here is derived from an EMBL/GenBank/DDBJ whole genome shotgun (WGS) entry which is preliminary data.</text>
</comment>
<accession>A0A0L0P810</accession>
<evidence type="ECO:0000313" key="1">
    <source>
        <dbReference type="EMBL" id="KNE02375.1"/>
    </source>
</evidence>
<dbReference type="EMBL" id="LGST01000004">
    <property type="protein sequence ID" value="KNE02375.1"/>
    <property type="molecule type" value="Genomic_DNA"/>
</dbReference>
<proteinExistence type="predicted"/>